<dbReference type="RefSeq" id="WP_268923789.1">
    <property type="nucleotide sequence ID" value="NZ_JAPTGC010000029.1"/>
</dbReference>
<name>A0ABT4IQZ2_9EURY</name>
<evidence type="ECO:0000313" key="3">
    <source>
        <dbReference type="Proteomes" id="UP001141336"/>
    </source>
</evidence>
<reference evidence="2" key="1">
    <citation type="submission" date="2022-12" db="EMBL/GenBank/DDBJ databases">
        <title>Isolation and characterisation of novel Methanocorpusculum spp. from native Australian herbivores indicates the genus is ancestrally host-associated.</title>
        <authorList>
            <person name="Volmer J.G."/>
            <person name="Soo R.M."/>
            <person name="Evans P.N."/>
            <person name="Hoedt E.C."/>
            <person name="Astorga Alsina A.L."/>
            <person name="Woodcroft B.J."/>
            <person name="Tyson G.W."/>
            <person name="Hugenholtz P."/>
            <person name="Morrison M."/>
        </authorList>
    </citation>
    <scope>NUCLEOTIDE SEQUENCE</scope>
    <source>
        <strain evidence="2">CW153</strain>
    </source>
</reference>
<dbReference type="Proteomes" id="UP001141336">
    <property type="component" value="Unassembled WGS sequence"/>
</dbReference>
<protein>
    <submittedName>
        <fullName evidence="2">Uncharacterized protein</fullName>
    </submittedName>
</protein>
<evidence type="ECO:0000313" key="2">
    <source>
        <dbReference type="EMBL" id="MCZ0863523.1"/>
    </source>
</evidence>
<proteinExistence type="predicted"/>
<feature type="compositionally biased region" description="Polar residues" evidence="1">
    <location>
        <begin position="52"/>
        <end position="68"/>
    </location>
</feature>
<evidence type="ECO:0000256" key="1">
    <source>
        <dbReference type="SAM" id="MobiDB-lite"/>
    </source>
</evidence>
<dbReference type="EMBL" id="JAPTGC010000029">
    <property type="protein sequence ID" value="MCZ0863523.1"/>
    <property type="molecule type" value="Genomic_DNA"/>
</dbReference>
<feature type="non-terminal residue" evidence="2">
    <location>
        <position position="1"/>
    </location>
</feature>
<keyword evidence="3" id="KW-1185">Reference proteome</keyword>
<feature type="compositionally biased region" description="Polar residues" evidence="1">
    <location>
        <begin position="24"/>
        <end position="45"/>
    </location>
</feature>
<comment type="caution">
    <text evidence="2">The sequence shown here is derived from an EMBL/GenBank/DDBJ whole genome shotgun (WGS) entry which is preliminary data.</text>
</comment>
<feature type="region of interest" description="Disordered" evidence="1">
    <location>
        <begin position="24"/>
        <end position="100"/>
    </location>
</feature>
<accession>A0ABT4IQZ2</accession>
<organism evidence="2 3">
    <name type="scientific">Methanocorpusculum vombati</name>
    <dbReference type="NCBI Taxonomy" id="3002864"/>
    <lineage>
        <taxon>Archaea</taxon>
        <taxon>Methanobacteriati</taxon>
        <taxon>Methanobacteriota</taxon>
        <taxon>Stenosarchaea group</taxon>
        <taxon>Methanomicrobia</taxon>
        <taxon>Methanomicrobiales</taxon>
        <taxon>Methanocorpusculaceae</taxon>
        <taxon>Methanocorpusculum</taxon>
    </lineage>
</organism>
<sequence length="100" mass="11529">RPKENTPKYANTNESRSIVWNVVLQSEPQKPATTHRTPEKPQTASAHRKSQNTDQAVQRKPYNQSSPAKTYKKHENAIHAKTPYFTTTNNSEEERRGVQR</sequence>
<gene>
    <name evidence="2" type="ORF">O0S09_09755</name>
</gene>